<dbReference type="Proteomes" id="UP000014064">
    <property type="component" value="Unassembled WGS sequence"/>
</dbReference>
<accession>R9ARW7</accession>
<evidence type="ECO:0000313" key="1">
    <source>
        <dbReference type="EMBL" id="EOR04938.1"/>
    </source>
</evidence>
<dbReference type="AlphaFoldDB" id="R9ARW7"/>
<sequence>MLRIGVVAMIVYYGLQLTWSHLYKQRLESELQERVNELNGKVDDKLNAMSQPSQPSGVAIASKSWLKSWIG</sequence>
<organism evidence="1 2">
    <name type="scientific">Wallemia ichthyophaga (strain EXF-994 / CBS 113033)</name>
    <dbReference type="NCBI Taxonomy" id="1299270"/>
    <lineage>
        <taxon>Eukaryota</taxon>
        <taxon>Fungi</taxon>
        <taxon>Dikarya</taxon>
        <taxon>Basidiomycota</taxon>
        <taxon>Wallemiomycotina</taxon>
        <taxon>Wallemiomycetes</taxon>
        <taxon>Wallemiales</taxon>
        <taxon>Wallemiaceae</taxon>
        <taxon>Wallemia</taxon>
    </lineage>
</organism>
<dbReference type="HOGENOM" id="CLU_2741984_0_0_1"/>
<dbReference type="KEGG" id="wic:J056_000296"/>
<dbReference type="GeneID" id="20373248"/>
<keyword evidence="2" id="KW-1185">Reference proteome</keyword>
<evidence type="ECO:0000313" key="2">
    <source>
        <dbReference type="Proteomes" id="UP000014064"/>
    </source>
</evidence>
<reference evidence="2" key="1">
    <citation type="journal article" date="2013" name="BMC Genomics">
        <title>Genome and transcriptome sequencing of the halophilic fungus Wallemia ichthyophaga: haloadaptations present and absent.</title>
        <authorList>
            <person name="Zajc J."/>
            <person name="Liu Y."/>
            <person name="Dai W."/>
            <person name="Yang Z."/>
            <person name="Hu J."/>
            <person name="Gostincar C."/>
            <person name="Gunde-Cimerman N."/>
        </authorList>
    </citation>
    <scope>NUCLEOTIDE SEQUENCE [LARGE SCALE GENOMIC DNA]</scope>
    <source>
        <strain evidence="2">EXF-994 / CBS 113033</strain>
    </source>
</reference>
<name>R9ARW7_WALI9</name>
<gene>
    <name evidence="1" type="ORF">J056_000296</name>
</gene>
<dbReference type="RefSeq" id="XP_009265969.1">
    <property type="nucleotide sequence ID" value="XM_009267694.1"/>
</dbReference>
<dbReference type="EMBL" id="KE007224">
    <property type="protein sequence ID" value="EOR04938.1"/>
    <property type="molecule type" value="Genomic_DNA"/>
</dbReference>
<proteinExistence type="predicted"/>
<protein>
    <submittedName>
        <fullName evidence="1">Uncharacterized protein</fullName>
    </submittedName>
</protein>